<dbReference type="InterPro" id="IPR036188">
    <property type="entry name" value="FAD/NAD-bd_sf"/>
</dbReference>
<evidence type="ECO:0000259" key="6">
    <source>
        <dbReference type="Pfam" id="PF01494"/>
    </source>
</evidence>
<dbReference type="PRINTS" id="PR00420">
    <property type="entry name" value="RNGMNOXGNASE"/>
</dbReference>
<keyword evidence="8" id="KW-1185">Reference proteome</keyword>
<accession>A0A6A5TS80</accession>
<keyword evidence="4" id="KW-0560">Oxidoreductase</keyword>
<name>A0A6A5TS80_9PLEO</name>
<dbReference type="InterPro" id="IPR002938">
    <property type="entry name" value="FAD-bd"/>
</dbReference>
<dbReference type="Proteomes" id="UP000800035">
    <property type="component" value="Unassembled WGS sequence"/>
</dbReference>
<dbReference type="EMBL" id="ML977014">
    <property type="protein sequence ID" value="KAF1951807.1"/>
    <property type="molecule type" value="Genomic_DNA"/>
</dbReference>
<dbReference type="SUPFAM" id="SSF51905">
    <property type="entry name" value="FAD/NAD(P)-binding domain"/>
    <property type="match status" value="1"/>
</dbReference>
<dbReference type="Gene3D" id="3.50.50.60">
    <property type="entry name" value="FAD/NAD(P)-binding domain"/>
    <property type="match status" value="1"/>
</dbReference>
<reference evidence="7" key="1">
    <citation type="journal article" date="2020" name="Stud. Mycol.">
        <title>101 Dothideomycetes genomes: a test case for predicting lifestyles and emergence of pathogens.</title>
        <authorList>
            <person name="Haridas S."/>
            <person name="Albert R."/>
            <person name="Binder M."/>
            <person name="Bloem J."/>
            <person name="Labutti K."/>
            <person name="Salamov A."/>
            <person name="Andreopoulos B."/>
            <person name="Baker S."/>
            <person name="Barry K."/>
            <person name="Bills G."/>
            <person name="Bluhm B."/>
            <person name="Cannon C."/>
            <person name="Castanera R."/>
            <person name="Culley D."/>
            <person name="Daum C."/>
            <person name="Ezra D."/>
            <person name="Gonzalez J."/>
            <person name="Henrissat B."/>
            <person name="Kuo A."/>
            <person name="Liang C."/>
            <person name="Lipzen A."/>
            <person name="Lutzoni F."/>
            <person name="Magnuson J."/>
            <person name="Mondo S."/>
            <person name="Nolan M."/>
            <person name="Ohm R."/>
            <person name="Pangilinan J."/>
            <person name="Park H.-J."/>
            <person name="Ramirez L."/>
            <person name="Alfaro M."/>
            <person name="Sun H."/>
            <person name="Tritt A."/>
            <person name="Yoshinaga Y."/>
            <person name="Zwiers L.-H."/>
            <person name="Turgeon B."/>
            <person name="Goodwin S."/>
            <person name="Spatafora J."/>
            <person name="Crous P."/>
            <person name="Grigoriev I."/>
        </authorList>
    </citation>
    <scope>NUCLEOTIDE SEQUENCE</scope>
    <source>
        <strain evidence="7">CBS 675.92</strain>
    </source>
</reference>
<dbReference type="Pfam" id="PF01494">
    <property type="entry name" value="FAD_binding_3"/>
    <property type="match status" value="2"/>
</dbReference>
<feature type="domain" description="FAD-binding" evidence="6">
    <location>
        <begin position="132"/>
        <end position="383"/>
    </location>
</feature>
<keyword evidence="2" id="KW-0285">Flavoprotein</keyword>
<dbReference type="AlphaFoldDB" id="A0A6A5TS80"/>
<proteinExistence type="predicted"/>
<sequence length="412" mass="45993">MLSGTGVSNGGGMDGELQVLVIGSGSTGLALAQGLRKAGIKCTVFERRPQDAQERDWNMGLHWGAPVLKSLMPDEWWSKIQSIQVDPHEPTKETDFLPFLKGDTGVPVLSIPASHFYRLRRGKLRNLLSQNLNVQYNKRLTNFTPSPDGKTITAHFEDGTSATGNLLVGADGARSTTRRLLLGPQKGSVTRLPYAATFIQSQFTAPQALFLRSFHPLFIASAHPTNKFAFFGMHDASSSDPSSWTFFFYISWATSLEEQEATKHWTDAQRVAQQKEFAKGFCDPWKSALEWAPDDARAWYMGLTDWDPGREGMRWDNQGGRVTLVGDACHPMTYQRGQGLNHSITDAGLLRDALIKIRDGGEQAELMTVFEDEMIERAGQEVRESTENTRMLHDWEKVRQSPVFAKGLKREG</sequence>
<gene>
    <name evidence="7" type="ORF">CC80DRAFT_508455</name>
</gene>
<feature type="domain" description="FAD-binding" evidence="6">
    <location>
        <begin position="16"/>
        <end position="53"/>
    </location>
</feature>
<evidence type="ECO:0000256" key="4">
    <source>
        <dbReference type="ARBA" id="ARBA00023002"/>
    </source>
</evidence>
<keyword evidence="5" id="KW-0503">Monooxygenase</keyword>
<comment type="cofactor">
    <cofactor evidence="1">
        <name>FAD</name>
        <dbReference type="ChEBI" id="CHEBI:57692"/>
    </cofactor>
</comment>
<dbReference type="PANTHER" id="PTHR47178">
    <property type="entry name" value="MONOOXYGENASE, FAD-BINDING"/>
    <property type="match status" value="1"/>
</dbReference>
<dbReference type="GO" id="GO:0071949">
    <property type="term" value="F:FAD binding"/>
    <property type="evidence" value="ECO:0007669"/>
    <property type="project" value="InterPro"/>
</dbReference>
<evidence type="ECO:0000313" key="7">
    <source>
        <dbReference type="EMBL" id="KAF1951807.1"/>
    </source>
</evidence>
<dbReference type="OrthoDB" id="47494at2759"/>
<evidence type="ECO:0000256" key="1">
    <source>
        <dbReference type="ARBA" id="ARBA00001974"/>
    </source>
</evidence>
<dbReference type="PANTHER" id="PTHR47178:SF3">
    <property type="entry name" value="FAD-BINDING DOMAIN-CONTAINING PROTEIN"/>
    <property type="match status" value="1"/>
</dbReference>
<evidence type="ECO:0000256" key="5">
    <source>
        <dbReference type="ARBA" id="ARBA00023033"/>
    </source>
</evidence>
<protein>
    <submittedName>
        <fullName evidence="7">FAD/NAD(P)-binding domain-containing protein</fullName>
    </submittedName>
</protein>
<dbReference type="GO" id="GO:0004497">
    <property type="term" value="F:monooxygenase activity"/>
    <property type="evidence" value="ECO:0007669"/>
    <property type="project" value="UniProtKB-KW"/>
</dbReference>
<organism evidence="7 8">
    <name type="scientific">Byssothecium circinans</name>
    <dbReference type="NCBI Taxonomy" id="147558"/>
    <lineage>
        <taxon>Eukaryota</taxon>
        <taxon>Fungi</taxon>
        <taxon>Dikarya</taxon>
        <taxon>Ascomycota</taxon>
        <taxon>Pezizomycotina</taxon>
        <taxon>Dothideomycetes</taxon>
        <taxon>Pleosporomycetidae</taxon>
        <taxon>Pleosporales</taxon>
        <taxon>Massarineae</taxon>
        <taxon>Massarinaceae</taxon>
        <taxon>Byssothecium</taxon>
    </lineage>
</organism>
<evidence type="ECO:0000256" key="3">
    <source>
        <dbReference type="ARBA" id="ARBA00022827"/>
    </source>
</evidence>
<evidence type="ECO:0000313" key="8">
    <source>
        <dbReference type="Proteomes" id="UP000800035"/>
    </source>
</evidence>
<evidence type="ECO:0000256" key="2">
    <source>
        <dbReference type="ARBA" id="ARBA00022630"/>
    </source>
</evidence>
<keyword evidence="3" id="KW-0274">FAD</keyword>